<organism evidence="1 2">
    <name type="scientific">Bosea massiliensis</name>
    <dbReference type="NCBI Taxonomy" id="151419"/>
    <lineage>
        <taxon>Bacteria</taxon>
        <taxon>Pseudomonadati</taxon>
        <taxon>Pseudomonadota</taxon>
        <taxon>Alphaproteobacteria</taxon>
        <taxon>Hyphomicrobiales</taxon>
        <taxon>Boseaceae</taxon>
        <taxon>Bosea</taxon>
    </lineage>
</organism>
<dbReference type="EMBL" id="JBHSLU010000063">
    <property type="protein sequence ID" value="MFC5507520.1"/>
    <property type="molecule type" value="Genomic_DNA"/>
</dbReference>
<reference evidence="2" key="1">
    <citation type="journal article" date="2019" name="Int. J. Syst. Evol. Microbiol.">
        <title>The Global Catalogue of Microorganisms (GCM) 10K type strain sequencing project: providing services to taxonomists for standard genome sequencing and annotation.</title>
        <authorList>
            <consortium name="The Broad Institute Genomics Platform"/>
            <consortium name="The Broad Institute Genome Sequencing Center for Infectious Disease"/>
            <person name="Wu L."/>
            <person name="Ma J."/>
        </authorList>
    </citation>
    <scope>NUCLEOTIDE SEQUENCE [LARGE SCALE GENOMIC DNA]</scope>
    <source>
        <strain evidence="2">CCUG 43117</strain>
    </source>
</reference>
<sequence length="144" mass="15685">MMFSKGRLLAGGVVLFALVCLVSTYDFSRGRVPQTNSPLISDVLAATTARECGRDATEVVARHLPPGIEQAAAEKILAEAVIEPPKPWFWTPVNESATSWNGDTLEALRTIKITAFGTNLLRIHMTFGEGKLRRLAAEVVCRFG</sequence>
<evidence type="ECO:0000313" key="1">
    <source>
        <dbReference type="EMBL" id="MFC5507520.1"/>
    </source>
</evidence>
<evidence type="ECO:0000313" key="2">
    <source>
        <dbReference type="Proteomes" id="UP001596060"/>
    </source>
</evidence>
<gene>
    <name evidence="1" type="ORF">ACFPN9_19955</name>
</gene>
<name>A0ABW0P528_9HYPH</name>
<dbReference type="RefSeq" id="WP_156450086.1">
    <property type="nucleotide sequence ID" value="NZ_JBHSLU010000063.1"/>
</dbReference>
<keyword evidence="2" id="KW-1185">Reference proteome</keyword>
<dbReference type="Proteomes" id="UP001596060">
    <property type="component" value="Unassembled WGS sequence"/>
</dbReference>
<accession>A0ABW0P528</accession>
<comment type="caution">
    <text evidence="1">The sequence shown here is derived from an EMBL/GenBank/DDBJ whole genome shotgun (WGS) entry which is preliminary data.</text>
</comment>
<protein>
    <submittedName>
        <fullName evidence="1">Uncharacterized protein</fullName>
    </submittedName>
</protein>
<proteinExistence type="predicted"/>